<dbReference type="Proteomes" id="UP000264310">
    <property type="component" value="Unassembled WGS sequence"/>
</dbReference>
<proteinExistence type="predicted"/>
<protein>
    <submittedName>
        <fullName evidence="2">TIGR02186 family protein</fullName>
    </submittedName>
</protein>
<keyword evidence="1" id="KW-1133">Transmembrane helix</keyword>
<feature type="transmembrane region" description="Helical" evidence="1">
    <location>
        <begin position="232"/>
        <end position="254"/>
    </location>
</feature>
<evidence type="ECO:0000313" key="2">
    <source>
        <dbReference type="EMBL" id="RFC63786.1"/>
    </source>
</evidence>
<gene>
    <name evidence="2" type="ORF">DYI37_11195</name>
</gene>
<dbReference type="EMBL" id="QURL01000004">
    <property type="protein sequence ID" value="RFC63786.1"/>
    <property type="molecule type" value="Genomic_DNA"/>
</dbReference>
<dbReference type="OrthoDB" id="9815212at2"/>
<dbReference type="AlphaFoldDB" id="A0A371X3H7"/>
<evidence type="ECO:0000256" key="1">
    <source>
        <dbReference type="SAM" id="Phobius"/>
    </source>
</evidence>
<evidence type="ECO:0000313" key="3">
    <source>
        <dbReference type="Proteomes" id="UP000264310"/>
    </source>
</evidence>
<keyword evidence="3" id="KW-1185">Reference proteome</keyword>
<dbReference type="InterPro" id="IPR019088">
    <property type="entry name" value="CHP02186-rel_TM"/>
</dbReference>
<keyword evidence="1" id="KW-0812">Transmembrane</keyword>
<sequence>MGARAQTGQTGASTAQESFEIGLSTNRIGITSDFNGATLTVFGAIGNADMRILRQQRYDIVVALFGPRAPVVVREKERFFGIWLNRAQETIRDAPNTYSVASTRELRDITSAATLRRLQLGIDNLRIDGSTPTLGETEMTEADRTRFDKALRQIKTGDDLYVQAVGSVRYQAAESTLFRAELVLPPDLATGEHVVRAYLFREGAVVGQQRQILTVRKVGFQAQVDQFATRYAFLYGVFAVALAIVTGWLGRVIFKRD</sequence>
<name>A0A371X3H7_9HYPH</name>
<reference evidence="2 3" key="1">
    <citation type="submission" date="2018-08" db="EMBL/GenBank/DDBJ databases">
        <title>Fulvimarina sp. 85, whole genome shotgun sequence.</title>
        <authorList>
            <person name="Tuo L."/>
        </authorList>
    </citation>
    <scope>NUCLEOTIDE SEQUENCE [LARGE SCALE GENOMIC DNA]</scope>
    <source>
        <strain evidence="2 3">85</strain>
    </source>
</reference>
<comment type="caution">
    <text evidence="2">The sequence shown here is derived from an EMBL/GenBank/DDBJ whole genome shotgun (WGS) entry which is preliminary data.</text>
</comment>
<organism evidence="2 3">
    <name type="scientific">Fulvimarina endophytica</name>
    <dbReference type="NCBI Taxonomy" id="2293836"/>
    <lineage>
        <taxon>Bacteria</taxon>
        <taxon>Pseudomonadati</taxon>
        <taxon>Pseudomonadota</taxon>
        <taxon>Alphaproteobacteria</taxon>
        <taxon>Hyphomicrobiales</taxon>
        <taxon>Aurantimonadaceae</taxon>
        <taxon>Fulvimarina</taxon>
    </lineage>
</organism>
<keyword evidence="1" id="KW-0472">Membrane</keyword>
<dbReference type="Pfam" id="PF09608">
    <property type="entry name" value="Alph_Pro_TM"/>
    <property type="match status" value="1"/>
</dbReference>
<accession>A0A371X3H7</accession>